<feature type="compositionally biased region" description="Polar residues" evidence="1">
    <location>
        <begin position="284"/>
        <end position="298"/>
    </location>
</feature>
<evidence type="ECO:0000256" key="1">
    <source>
        <dbReference type="SAM" id="MobiDB-lite"/>
    </source>
</evidence>
<dbReference type="RefSeq" id="XP_052121129.1">
    <property type="nucleotide sequence ID" value="XM_052265169.1"/>
</dbReference>
<feature type="compositionally biased region" description="Acidic residues" evidence="1">
    <location>
        <begin position="300"/>
        <end position="321"/>
    </location>
</feature>
<dbReference type="GeneID" id="113210208"/>
<feature type="compositionally biased region" description="Basic and acidic residues" evidence="1">
    <location>
        <begin position="196"/>
        <end position="206"/>
    </location>
</feature>
<feature type="compositionally biased region" description="Basic and acidic residues" evidence="1">
    <location>
        <begin position="466"/>
        <end position="481"/>
    </location>
</feature>
<feature type="compositionally biased region" description="Low complexity" evidence="1">
    <location>
        <begin position="692"/>
        <end position="703"/>
    </location>
</feature>
<dbReference type="KEGG" id="foc:113210208"/>
<feature type="compositionally biased region" description="Basic and acidic residues" evidence="1">
    <location>
        <begin position="1039"/>
        <end position="1049"/>
    </location>
</feature>
<feature type="compositionally biased region" description="Low complexity" evidence="1">
    <location>
        <begin position="876"/>
        <end position="890"/>
    </location>
</feature>
<accession>A0A9C6WW38</accession>
<feature type="region of interest" description="Disordered" evidence="1">
    <location>
        <begin position="595"/>
        <end position="707"/>
    </location>
</feature>
<feature type="region of interest" description="Disordered" evidence="1">
    <location>
        <begin position="127"/>
        <end position="150"/>
    </location>
</feature>
<keyword evidence="2" id="KW-1185">Reference proteome</keyword>
<feature type="compositionally biased region" description="Basic and acidic residues" evidence="1">
    <location>
        <begin position="386"/>
        <end position="398"/>
    </location>
</feature>
<feature type="region of interest" description="Disordered" evidence="1">
    <location>
        <begin position="852"/>
        <end position="890"/>
    </location>
</feature>
<feature type="region of interest" description="Disordered" evidence="1">
    <location>
        <begin position="1019"/>
        <end position="1076"/>
    </location>
</feature>
<evidence type="ECO:0000313" key="2">
    <source>
        <dbReference type="Proteomes" id="UP000504606"/>
    </source>
</evidence>
<reference evidence="3" key="1">
    <citation type="submission" date="2025-08" db="UniProtKB">
        <authorList>
            <consortium name="RefSeq"/>
        </authorList>
    </citation>
    <scope>IDENTIFICATION</scope>
    <source>
        <tissue evidence="3">Whole organism</tissue>
    </source>
</reference>
<feature type="compositionally biased region" description="Pro residues" evidence="1">
    <location>
        <begin position="615"/>
        <end position="629"/>
    </location>
</feature>
<feature type="compositionally biased region" description="Low complexity" evidence="1">
    <location>
        <begin position="1063"/>
        <end position="1076"/>
    </location>
</feature>
<gene>
    <name evidence="3" type="primary">LOC113210208</name>
</gene>
<evidence type="ECO:0000313" key="3">
    <source>
        <dbReference type="RefSeq" id="XP_052121129.1"/>
    </source>
</evidence>
<feature type="region of interest" description="Disordered" evidence="1">
    <location>
        <begin position="162"/>
        <end position="552"/>
    </location>
</feature>
<feature type="compositionally biased region" description="Low complexity" evidence="1">
    <location>
        <begin position="514"/>
        <end position="543"/>
    </location>
</feature>
<name>A0A9C6WW38_FRAOC</name>
<feature type="compositionally biased region" description="Polar residues" evidence="1">
    <location>
        <begin position="334"/>
        <end position="347"/>
    </location>
</feature>
<proteinExistence type="predicted"/>
<feature type="compositionally biased region" description="Polar residues" evidence="1">
    <location>
        <begin position="1051"/>
        <end position="1062"/>
    </location>
</feature>
<dbReference type="Proteomes" id="UP000504606">
    <property type="component" value="Unplaced"/>
</dbReference>
<feature type="compositionally biased region" description="Acidic residues" evidence="1">
    <location>
        <begin position="233"/>
        <end position="242"/>
    </location>
</feature>
<feature type="compositionally biased region" description="Basic residues" evidence="1">
    <location>
        <begin position="249"/>
        <end position="277"/>
    </location>
</feature>
<dbReference type="AlphaFoldDB" id="A0A9C6WW38"/>
<protein>
    <submittedName>
        <fullName evidence="3">Uncharacterized protein LOC113210208 isoform X1</fullName>
    </submittedName>
</protein>
<sequence>MSFRHSEFRTGFATLSSVCSLERENIRQGCTECTSLPYVFKSFKLDGRLKGVKWMCLTCRPDVPGDAEGEKHILELFENLFTRDKESVVVSEELMMPSKIVIQGSPLALFAVVMPDDFEPQPQDLVIRRGRGLPDPGDPEDVARGPWAVVGDENANKTVCKRTDAADPEASPTASPAGPVGPTGSPVSSGESAQEEQGRRPKEAVKAEPSSGEETIGETEGEEAPATVADVKVEEDADEDQRIEDVVPKVHKGTGQKGTRRQKGKKKTGRSASRRQRAWPQPQDPQGLQEPQRNSPNEGDNNDGGDDGDDDGGGDGVDADDVQGGVVKLEEADSSGQGDNRAAATTGSPPPCAHTTTADGGEDVGVDESAPAATREEGDDSPPEPRLTEDAPHVEDKSVKKRSRKQAVDKIRQYIRNSLDSEMEIPPPGDSLSPSVDSSSTPMSPRAAPSKPPPAGRMRTKAARKAGVDDKGGPQELDAKPDAPTSPKRRRTSSAASDPSGEDEPDVKQPPADPAATPVQQQQQQQPPQQQPQQPQQEPQPQQVHHQVLMLHQAGTPAAVEVAPAQPGHPRVVEYTYYPLNELAAIHAIRTAPTHTVHHTPQNAPPTPAAAQPQAPAPAPTQAPAPAPTQAPTQAPATVPTQVTAQPPAQEEGHPAAAHGGGMYPQHGYPTSAQYYQQGHPPQAPHRHAHPQAHPQAFQQVQPGRQGAYQMAVNASRHAQYQASYQEAYHHQQQQQQQQYPYGRPAYKQEYPGYQQYPEYHQQYPEYQVYAGQHDAQQHGGPRVEYHGGYQGYPNRTAPAAAGQYPQGFYQRAQPVQPQAQHAWNWCQQQQHQQQEHQQQEQQYQDYAHHYHHESGPAGLGGPPQANRAPQWGGHAQAVQAQPQAQPQPQARLPAFYPTQTKAQKQESKRARQVQEEAQRIYDEALAMQKAQDALRQQLQAAKAKAVVPGADAKPQQHDDGALHQEKGQVVGQSVGQGFGQSLGHGVGQGVGQGGGDDHLWGYYDQAGQWVIHPQWGMQAPAAPAPAPEPRQPKQSKRKQLEQYEHAESYHPSQLHQQWMGSNNNNNNFNKGFNKP</sequence>
<feature type="compositionally biased region" description="Low complexity" evidence="1">
    <location>
        <begin position="630"/>
        <end position="658"/>
    </location>
</feature>
<organism evidence="2 3">
    <name type="scientific">Frankliniella occidentalis</name>
    <name type="common">Western flower thrips</name>
    <name type="synonym">Euthrips occidentalis</name>
    <dbReference type="NCBI Taxonomy" id="133901"/>
    <lineage>
        <taxon>Eukaryota</taxon>
        <taxon>Metazoa</taxon>
        <taxon>Ecdysozoa</taxon>
        <taxon>Arthropoda</taxon>
        <taxon>Hexapoda</taxon>
        <taxon>Insecta</taxon>
        <taxon>Pterygota</taxon>
        <taxon>Neoptera</taxon>
        <taxon>Paraneoptera</taxon>
        <taxon>Thysanoptera</taxon>
        <taxon>Terebrantia</taxon>
        <taxon>Thripoidea</taxon>
        <taxon>Thripidae</taxon>
        <taxon>Frankliniella</taxon>
    </lineage>
</organism>
<feature type="compositionally biased region" description="Low complexity" evidence="1">
    <location>
        <begin position="430"/>
        <end position="449"/>
    </location>
</feature>